<evidence type="ECO:0000256" key="15">
    <source>
        <dbReference type="ARBA" id="ARBA00029567"/>
    </source>
</evidence>
<evidence type="ECO:0000256" key="18">
    <source>
        <dbReference type="ARBA" id="ARBA00045078"/>
    </source>
</evidence>
<dbReference type="EMBL" id="JANTQA010000032">
    <property type="protein sequence ID" value="KAJ3439578.1"/>
    <property type="molecule type" value="Genomic_DNA"/>
</dbReference>
<evidence type="ECO:0000256" key="13">
    <source>
        <dbReference type="ARBA" id="ARBA00022989"/>
    </source>
</evidence>
<gene>
    <name evidence="20" type="ORF">M0812_15611</name>
    <name evidence="21" type="ORF">M0813_11699</name>
</gene>
<evidence type="ECO:0000256" key="17">
    <source>
        <dbReference type="ARBA" id="ARBA00044717"/>
    </source>
</evidence>
<dbReference type="InterPro" id="IPR033895">
    <property type="entry name" value="GPT"/>
</dbReference>
<evidence type="ECO:0000313" key="21">
    <source>
        <dbReference type="EMBL" id="KAJ6255159.1"/>
    </source>
</evidence>
<evidence type="ECO:0000256" key="9">
    <source>
        <dbReference type="ARBA" id="ARBA00022692"/>
    </source>
</evidence>
<feature type="transmembrane region" description="Helical" evidence="19">
    <location>
        <begin position="134"/>
        <end position="155"/>
    </location>
</feature>
<evidence type="ECO:0000256" key="1">
    <source>
        <dbReference type="ARBA" id="ARBA00001946"/>
    </source>
</evidence>
<dbReference type="Proteomes" id="UP001146793">
    <property type="component" value="Unassembled WGS sequence"/>
</dbReference>
<comment type="function">
    <text evidence="17">UDP-N-acetylglucosamine--dolichyl-phosphate N-acetylglucosaminephosphotransferase that operates in the biosynthetic pathway of dolichol-linked oligosaccharides, the glycan precursors employed in protein asparagine (N)-glycosylation. The assembly of dolichol-linked oligosaccharides begins on the cytosolic side of the endoplasmic reticulum membrane and finishes in its lumen. The sequential addition of sugars to dolichol pyrophosphate produces dolichol-linked oligosaccharides containing fourteen sugars, including two GlcNAcs, nine mannoses and three glucoses. Once assembled, the oligosaccharide is transferred from the lipid to nascent proteins by oligosaccharyltransferases. Catalyzes the initial step of dolichol-linked oligosaccharide biosynthesis, transfering GlcNAc-1-P from cytosolic UDP-GlcNAc onto the carrier lipid dolichyl phosphate (P-dolichol), yielding GlcNAc-P-P-dolichol embedded in the cytoplasmic leaflet of the endoplasmic reticulum membrane.</text>
</comment>
<protein>
    <recommendedName>
        <fullName evidence="6">UDP-N-acetylglucosamine--dolichyl-phosphate N-acetylglucosaminephosphotransferase</fullName>
        <ecNumber evidence="5">2.7.8.15</ecNumber>
    </recommendedName>
    <alternativeName>
        <fullName evidence="15">GlcNAc-1-P transferase</fullName>
    </alternativeName>
    <alternativeName>
        <fullName evidence="16">N-acetylglucosamine-1-phosphate transferase</fullName>
    </alternativeName>
</protein>
<keyword evidence="9 19" id="KW-0812">Transmembrane</keyword>
<evidence type="ECO:0000256" key="6">
    <source>
        <dbReference type="ARBA" id="ARBA00017659"/>
    </source>
</evidence>
<evidence type="ECO:0000256" key="10">
    <source>
        <dbReference type="ARBA" id="ARBA00022723"/>
    </source>
</evidence>
<evidence type="ECO:0000256" key="19">
    <source>
        <dbReference type="SAM" id="Phobius"/>
    </source>
</evidence>
<dbReference type="PANTHER" id="PTHR10571:SF0">
    <property type="entry name" value="UDP-N-ACETYLGLUCOSAMINE--DOLICHYL-PHOSPHATE N-ACETYLGLUCOSAMINEPHOSPHOTRANSFERASE"/>
    <property type="match status" value="1"/>
</dbReference>
<feature type="transmembrane region" description="Helical" evidence="19">
    <location>
        <begin position="175"/>
        <end position="196"/>
    </location>
</feature>
<evidence type="ECO:0000256" key="14">
    <source>
        <dbReference type="ARBA" id="ARBA00023136"/>
    </source>
</evidence>
<keyword evidence="23" id="KW-1185">Reference proteome</keyword>
<dbReference type="AlphaFoldDB" id="A0AAV7ZH42"/>
<evidence type="ECO:0000256" key="3">
    <source>
        <dbReference type="ARBA" id="ARBA00004922"/>
    </source>
</evidence>
<evidence type="ECO:0000256" key="11">
    <source>
        <dbReference type="ARBA" id="ARBA00022824"/>
    </source>
</evidence>
<keyword evidence="14 19" id="KW-0472">Membrane</keyword>
<feature type="transmembrane region" description="Helical" evidence="19">
    <location>
        <begin position="289"/>
        <end position="309"/>
    </location>
</feature>
<evidence type="ECO:0000256" key="5">
    <source>
        <dbReference type="ARBA" id="ARBA00013225"/>
    </source>
</evidence>
<dbReference type="EMBL" id="JAOAOG010000012">
    <property type="protein sequence ID" value="KAJ6255159.1"/>
    <property type="molecule type" value="Genomic_DNA"/>
</dbReference>
<evidence type="ECO:0000256" key="16">
    <source>
        <dbReference type="ARBA" id="ARBA00033238"/>
    </source>
</evidence>
<dbReference type="CDD" id="cd06855">
    <property type="entry name" value="GT_GPT_euk"/>
    <property type="match status" value="1"/>
</dbReference>
<feature type="transmembrane region" description="Helical" evidence="19">
    <location>
        <begin position="80"/>
        <end position="99"/>
    </location>
</feature>
<reference evidence="21" key="1">
    <citation type="submission" date="2022-08" db="EMBL/GenBank/DDBJ databases">
        <title>Novel sulfate-reducing endosymbionts in the free-living metamonad Anaeramoeba.</title>
        <authorList>
            <person name="Jerlstrom-Hultqvist J."/>
            <person name="Cepicka I."/>
            <person name="Gallot-Lavallee L."/>
            <person name="Salas-Leiva D."/>
            <person name="Curtis B.A."/>
            <person name="Zahonova K."/>
            <person name="Pipaliya S."/>
            <person name="Dacks J."/>
            <person name="Roger A.J."/>
        </authorList>
    </citation>
    <scope>NUCLEOTIDE SEQUENCE</scope>
    <source>
        <strain evidence="21">Schooner1</strain>
    </source>
</reference>
<evidence type="ECO:0000256" key="8">
    <source>
        <dbReference type="ARBA" id="ARBA00022679"/>
    </source>
</evidence>
<organism evidence="20 22">
    <name type="scientific">Anaeramoeba flamelloides</name>
    <dbReference type="NCBI Taxonomy" id="1746091"/>
    <lineage>
        <taxon>Eukaryota</taxon>
        <taxon>Metamonada</taxon>
        <taxon>Anaeramoebidae</taxon>
        <taxon>Anaeramoeba</taxon>
    </lineage>
</organism>
<evidence type="ECO:0000313" key="23">
    <source>
        <dbReference type="Proteomes" id="UP001150062"/>
    </source>
</evidence>
<dbReference type="GO" id="GO:0046872">
    <property type="term" value="F:metal ion binding"/>
    <property type="evidence" value="ECO:0007669"/>
    <property type="project" value="UniProtKB-KW"/>
</dbReference>
<sequence length="377" mass="42450">MTLLEKFLLSILFLLPLTQIINLFQQGALPLYILITIVVCICCYFFTLYLIKETMPLLLKAGIQGRDLHKPGTDPIPESIGIVSGPMYLGCVILLQIVYQIKLSEFNAGITSICFMVLLGFMDDVLNVRWRVKIYLSFVSILPLIVAYSGSTYVLIPKFVKIVFSTAHTAIDIGIFYKIFVTFFSVFCTNSINILAGVNGLEVGQSIVIGVAVLVLNLLRLNPNDASMDQEYARFSILLILPFLAVSFAVLKFNWCPAKVFVGDTYTYFSGMVLAVVAVIGHFPEMLALFFIPQILNFLFSLPQLLGFFPMSRHRLPKLNQKTGKLAGQKQHHNLINFWLRIVGPKTEKMLCIHILVFQAVCCVAAFGIRYLYREFL</sequence>
<evidence type="ECO:0000313" key="22">
    <source>
        <dbReference type="Proteomes" id="UP001146793"/>
    </source>
</evidence>
<dbReference type="GO" id="GO:0016757">
    <property type="term" value="F:glycosyltransferase activity"/>
    <property type="evidence" value="ECO:0007669"/>
    <property type="project" value="UniProtKB-KW"/>
</dbReference>
<keyword evidence="7" id="KW-0328">Glycosyltransferase</keyword>
<keyword evidence="13 19" id="KW-1133">Transmembrane helix</keyword>
<evidence type="ECO:0000256" key="12">
    <source>
        <dbReference type="ARBA" id="ARBA00022842"/>
    </source>
</evidence>
<comment type="subcellular location">
    <subcellularLocation>
        <location evidence="2">Endoplasmic reticulum membrane</location>
        <topology evidence="2">Multi-pass membrane protein</topology>
    </subcellularLocation>
</comment>
<comment type="catalytic activity">
    <reaction evidence="18">
        <text>a di-trans,poly-cis-dolichyl phosphate + UDP-N-acetyl-alpha-D-glucosamine = an N-acetyl-alpha-D-glucosaminyl-diphospho-di-trans,poly-cis-dolichol + UMP</text>
        <dbReference type="Rhea" id="RHEA:13289"/>
        <dbReference type="Rhea" id="RHEA-COMP:19498"/>
        <dbReference type="Rhea" id="RHEA-COMP:19507"/>
        <dbReference type="ChEBI" id="CHEBI:57683"/>
        <dbReference type="ChEBI" id="CHEBI:57705"/>
        <dbReference type="ChEBI" id="CHEBI:57865"/>
        <dbReference type="ChEBI" id="CHEBI:58427"/>
        <dbReference type="EC" id="2.7.8.15"/>
    </reaction>
    <physiologicalReaction direction="left-to-right" evidence="18">
        <dbReference type="Rhea" id="RHEA:13290"/>
    </physiologicalReaction>
</comment>
<feature type="transmembrane region" description="Helical" evidence="19">
    <location>
        <begin position="351"/>
        <end position="373"/>
    </location>
</feature>
<feature type="transmembrane region" description="Helical" evidence="19">
    <location>
        <begin position="7"/>
        <end position="25"/>
    </location>
</feature>
<comment type="caution">
    <text evidence="20">The sequence shown here is derived from an EMBL/GenBank/DDBJ whole genome shotgun (WGS) entry which is preliminary data.</text>
</comment>
<dbReference type="EC" id="2.7.8.15" evidence="5"/>
<evidence type="ECO:0000256" key="2">
    <source>
        <dbReference type="ARBA" id="ARBA00004477"/>
    </source>
</evidence>
<evidence type="ECO:0000256" key="4">
    <source>
        <dbReference type="ARBA" id="ARBA00009317"/>
    </source>
</evidence>
<evidence type="ECO:0000313" key="20">
    <source>
        <dbReference type="EMBL" id="KAJ3439578.1"/>
    </source>
</evidence>
<keyword evidence="8" id="KW-0808">Transferase</keyword>
<keyword evidence="10" id="KW-0479">Metal-binding</keyword>
<evidence type="ECO:0000256" key="7">
    <source>
        <dbReference type="ARBA" id="ARBA00022676"/>
    </source>
</evidence>
<accession>A0AAV7ZH42</accession>
<dbReference type="Proteomes" id="UP001150062">
    <property type="component" value="Unassembled WGS sequence"/>
</dbReference>
<reference evidence="20" key="2">
    <citation type="submission" date="2022-08" db="EMBL/GenBank/DDBJ databases">
        <title>Novel sulphate-reducing endosymbionts in the free-living metamonad Anaeramoeba.</title>
        <authorList>
            <person name="Jerlstrom-Hultqvist J."/>
            <person name="Cepicka I."/>
            <person name="Gallot-Lavallee L."/>
            <person name="Salas-Leiva D."/>
            <person name="Curtis B.A."/>
            <person name="Zahonova K."/>
            <person name="Pipaliya S."/>
            <person name="Dacks J."/>
            <person name="Roger A.J."/>
        </authorList>
    </citation>
    <scope>NUCLEOTIDE SEQUENCE</scope>
    <source>
        <strain evidence="20">Busselton2</strain>
    </source>
</reference>
<proteinExistence type="inferred from homology"/>
<dbReference type="GO" id="GO:0005789">
    <property type="term" value="C:endoplasmic reticulum membrane"/>
    <property type="evidence" value="ECO:0007669"/>
    <property type="project" value="UniProtKB-SubCell"/>
</dbReference>
<dbReference type="PANTHER" id="PTHR10571">
    <property type="entry name" value="UDP-N-ACETYLGLUCOSAMINE--DOLICHYL-PHOSPHATE N-ACETYLGLUCOSAMINEPHOSPHOTRANSFERASE"/>
    <property type="match status" value="1"/>
</dbReference>
<comment type="pathway">
    <text evidence="3">Protein modification; protein glycosylation.</text>
</comment>
<feature type="transmembrane region" description="Helical" evidence="19">
    <location>
        <begin position="31"/>
        <end position="51"/>
    </location>
</feature>
<keyword evidence="12" id="KW-0460">Magnesium</keyword>
<name>A0AAV7ZH42_9EUKA</name>
<feature type="transmembrane region" description="Helical" evidence="19">
    <location>
        <begin position="265"/>
        <end position="283"/>
    </location>
</feature>
<keyword evidence="11" id="KW-0256">Endoplasmic reticulum</keyword>
<feature type="transmembrane region" description="Helical" evidence="19">
    <location>
        <begin position="203"/>
        <end position="220"/>
    </location>
</feature>
<dbReference type="GO" id="GO:0006488">
    <property type="term" value="P:dolichol-linked oligosaccharide biosynthetic process"/>
    <property type="evidence" value="ECO:0007669"/>
    <property type="project" value="InterPro"/>
</dbReference>
<feature type="transmembrane region" description="Helical" evidence="19">
    <location>
        <begin position="105"/>
        <end position="122"/>
    </location>
</feature>
<dbReference type="GO" id="GO:0003975">
    <property type="term" value="F:UDP-N-acetylglucosamine-dolichyl-phosphate N-acetylglucosaminephosphotransferase activity"/>
    <property type="evidence" value="ECO:0007669"/>
    <property type="project" value="UniProtKB-EC"/>
</dbReference>
<comment type="similarity">
    <text evidence="4">Belongs to the glycosyltransferase 4 family.</text>
</comment>
<dbReference type="Pfam" id="PF00953">
    <property type="entry name" value="Glycos_transf_4"/>
    <property type="match status" value="1"/>
</dbReference>
<feature type="transmembrane region" description="Helical" evidence="19">
    <location>
        <begin position="232"/>
        <end position="253"/>
    </location>
</feature>
<dbReference type="InterPro" id="IPR000715">
    <property type="entry name" value="Glycosyl_transferase_4"/>
</dbReference>
<comment type="cofactor">
    <cofactor evidence="1">
        <name>Mg(2+)</name>
        <dbReference type="ChEBI" id="CHEBI:18420"/>
    </cofactor>
</comment>